<dbReference type="PROSITE" id="PS50887">
    <property type="entry name" value="GGDEF"/>
    <property type="match status" value="1"/>
</dbReference>
<dbReference type="Pfam" id="PF01590">
    <property type="entry name" value="GAF"/>
    <property type="match status" value="1"/>
</dbReference>
<dbReference type="SMART" id="SM00065">
    <property type="entry name" value="GAF"/>
    <property type="match status" value="1"/>
</dbReference>
<dbReference type="Gene3D" id="3.30.70.270">
    <property type="match status" value="1"/>
</dbReference>
<dbReference type="InterPro" id="IPR029016">
    <property type="entry name" value="GAF-like_dom_sf"/>
</dbReference>
<proteinExistence type="predicted"/>
<reference evidence="5 6" key="1">
    <citation type="submission" date="2016-10" db="EMBL/GenBank/DDBJ databases">
        <title>Genome of airborne Acinetobacter sp. 5-2Ac02 in the hospital environment: Species near to Acinetobacter towneri.</title>
        <authorList>
            <person name="Barbosa B."/>
            <person name="Fernandez-Garcia L."/>
            <person name="Gato E."/>
            <person name="Leao R."/>
            <person name="Albano R."/>
            <person name="Fernandez B."/>
            <person name="Fernandez-Cuenca F."/>
            <person name="Marques E."/>
            <person name="Tomas M."/>
        </authorList>
    </citation>
    <scope>NUCLEOTIDE SEQUENCE [LARGE SCALE GENOMIC DNA]</scope>
    <source>
        <strain evidence="5 6">5-2Ac02</strain>
    </source>
</reference>
<dbReference type="InterPro" id="IPR050469">
    <property type="entry name" value="Diguanylate_Cyclase"/>
</dbReference>
<dbReference type="InterPro" id="IPR029787">
    <property type="entry name" value="Nucleotide_cyclase"/>
</dbReference>
<dbReference type="InterPro" id="IPR000160">
    <property type="entry name" value="GGDEF_dom"/>
</dbReference>
<evidence type="ECO:0000256" key="1">
    <source>
        <dbReference type="ARBA" id="ARBA00001946"/>
    </source>
</evidence>
<comment type="caution">
    <text evidence="5">The sequence shown here is derived from an EMBL/GenBank/DDBJ whole genome shotgun (WGS) entry which is preliminary data.</text>
</comment>
<comment type="cofactor">
    <cofactor evidence="1">
        <name>Mg(2+)</name>
        <dbReference type="ChEBI" id="CHEBI:18420"/>
    </cofactor>
</comment>
<comment type="catalytic activity">
    <reaction evidence="3">
        <text>2 GTP = 3',3'-c-di-GMP + 2 diphosphate</text>
        <dbReference type="Rhea" id="RHEA:24898"/>
        <dbReference type="ChEBI" id="CHEBI:33019"/>
        <dbReference type="ChEBI" id="CHEBI:37565"/>
        <dbReference type="ChEBI" id="CHEBI:58805"/>
        <dbReference type="EC" id="2.7.7.65"/>
    </reaction>
</comment>
<feature type="domain" description="GGDEF" evidence="4">
    <location>
        <begin position="196"/>
        <end position="324"/>
    </location>
</feature>
<dbReference type="STRING" id="202956.BJN41_04635"/>
<dbReference type="InterPro" id="IPR003018">
    <property type="entry name" value="GAF"/>
</dbReference>
<dbReference type="InterPro" id="IPR043128">
    <property type="entry name" value="Rev_trsase/Diguanyl_cyclase"/>
</dbReference>
<dbReference type="RefSeq" id="WP_002119794.1">
    <property type="nucleotide sequence ID" value="NZ_AP031567.1"/>
</dbReference>
<sequence>MTFSLAQTASAETTLKAPAEADQNLRDITELACYICDAPVAMVTRTDDTKLNLIAKVGISRTSVLIKESFCVYAMETPDAVMVVPDATLDHRFSTNAMVISGPGYRFYAGSPLIDPEGAVIGTICVYDHVPKQLNQRQISSLQALSRQVIAILELKKVGEQLHNTSMTDALTGVNNRRAFDLKFEAEFARWQRTGQSFVLALIDIDHFKSFNDSYGHAAGDEALSQVAALFQRHSRNYDFFARYGGEEFVLILPGTDTASANKTLEKLRLVVANHEWLLRQLTVSIGLASADLFDDKKQLLEVADQMLYKAKTQGRNQTSVFATL</sequence>
<dbReference type="SUPFAM" id="SSF55781">
    <property type="entry name" value="GAF domain-like"/>
    <property type="match status" value="1"/>
</dbReference>
<evidence type="ECO:0000256" key="2">
    <source>
        <dbReference type="ARBA" id="ARBA00012528"/>
    </source>
</evidence>
<name>A0A1E8E1V0_9GAMM</name>
<evidence type="ECO:0000313" key="6">
    <source>
        <dbReference type="Proteomes" id="UP000186931"/>
    </source>
</evidence>
<organism evidence="5 6">
    <name type="scientific">Acinetobacter towneri</name>
    <dbReference type="NCBI Taxonomy" id="202956"/>
    <lineage>
        <taxon>Bacteria</taxon>
        <taxon>Pseudomonadati</taxon>
        <taxon>Pseudomonadota</taxon>
        <taxon>Gammaproteobacteria</taxon>
        <taxon>Moraxellales</taxon>
        <taxon>Moraxellaceae</taxon>
        <taxon>Acinetobacter</taxon>
    </lineage>
</organism>
<dbReference type="SMART" id="SM00267">
    <property type="entry name" value="GGDEF"/>
    <property type="match status" value="1"/>
</dbReference>
<dbReference type="PANTHER" id="PTHR45138">
    <property type="entry name" value="REGULATORY COMPONENTS OF SENSORY TRANSDUCTION SYSTEM"/>
    <property type="match status" value="1"/>
</dbReference>
<evidence type="ECO:0000256" key="3">
    <source>
        <dbReference type="ARBA" id="ARBA00034247"/>
    </source>
</evidence>
<dbReference type="FunFam" id="3.30.70.270:FF:000001">
    <property type="entry name" value="Diguanylate cyclase domain protein"/>
    <property type="match status" value="1"/>
</dbReference>
<dbReference type="Gene3D" id="3.30.450.40">
    <property type="match status" value="1"/>
</dbReference>
<dbReference type="EC" id="2.7.7.65" evidence="2"/>
<evidence type="ECO:0000313" key="5">
    <source>
        <dbReference type="EMBL" id="OFE43652.1"/>
    </source>
</evidence>
<dbReference type="SUPFAM" id="SSF55073">
    <property type="entry name" value="Nucleotide cyclase"/>
    <property type="match status" value="1"/>
</dbReference>
<dbReference type="GO" id="GO:0052621">
    <property type="term" value="F:diguanylate cyclase activity"/>
    <property type="evidence" value="ECO:0007669"/>
    <property type="project" value="UniProtKB-EC"/>
</dbReference>
<dbReference type="EMBL" id="MKQS01000009">
    <property type="protein sequence ID" value="OFE43652.1"/>
    <property type="molecule type" value="Genomic_DNA"/>
</dbReference>
<evidence type="ECO:0000259" key="4">
    <source>
        <dbReference type="PROSITE" id="PS50887"/>
    </source>
</evidence>
<dbReference type="PANTHER" id="PTHR45138:SF9">
    <property type="entry name" value="DIGUANYLATE CYCLASE DGCM-RELATED"/>
    <property type="match status" value="1"/>
</dbReference>
<dbReference type="AlphaFoldDB" id="A0A1E8E1V0"/>
<gene>
    <name evidence="5" type="ORF">BJN41_04635</name>
</gene>
<dbReference type="Pfam" id="PF00990">
    <property type="entry name" value="GGDEF"/>
    <property type="match status" value="1"/>
</dbReference>
<dbReference type="Proteomes" id="UP000186931">
    <property type="component" value="Unassembled WGS sequence"/>
</dbReference>
<dbReference type="CDD" id="cd01949">
    <property type="entry name" value="GGDEF"/>
    <property type="match status" value="1"/>
</dbReference>
<protein>
    <recommendedName>
        <fullName evidence="2">diguanylate cyclase</fullName>
        <ecNumber evidence="2">2.7.7.65</ecNumber>
    </recommendedName>
</protein>
<accession>A0A1E8E1V0</accession>
<dbReference type="NCBIfam" id="TIGR00254">
    <property type="entry name" value="GGDEF"/>
    <property type="match status" value="1"/>
</dbReference>